<evidence type="ECO:0008006" key="8">
    <source>
        <dbReference type="Google" id="ProtNLM"/>
    </source>
</evidence>
<evidence type="ECO:0000256" key="1">
    <source>
        <dbReference type="ARBA" id="ARBA00022475"/>
    </source>
</evidence>
<feature type="transmembrane region" description="Helical" evidence="5">
    <location>
        <begin position="12"/>
        <end position="33"/>
    </location>
</feature>
<dbReference type="HOGENOM" id="CLU_094526_0_0_9"/>
<dbReference type="EMBL" id="CP002216">
    <property type="protein sequence ID" value="ADQ03867.1"/>
    <property type="molecule type" value="Genomic_DNA"/>
</dbReference>
<evidence type="ECO:0000256" key="2">
    <source>
        <dbReference type="ARBA" id="ARBA00022692"/>
    </source>
</evidence>
<feature type="transmembrane region" description="Helical" evidence="5">
    <location>
        <begin position="73"/>
        <end position="91"/>
    </location>
</feature>
<reference evidence="6 7" key="2">
    <citation type="journal article" date="2011" name="J. Bacteriol.">
        <title>Complete genome sequences for the anaerobic, extremely thermophilic plant biomass-degrading bacteria Caldicellulosiruptor hydrothermalis, Caldicellulosiruptor kristjanssonii, Caldicellulosiruptor kronotskyensis, Caldicellulosiruptor owensenis, and Caldicellulosiruptor lactoaceticus.</title>
        <authorList>
            <person name="Blumer-Schuette S.E."/>
            <person name="Ozdemir I."/>
            <person name="Mistry D."/>
            <person name="Lucas S."/>
            <person name="Lapidus A."/>
            <person name="Cheng J.F."/>
            <person name="Goodwin L.A."/>
            <person name="Pitluck S."/>
            <person name="Land M.L."/>
            <person name="Hauser L.J."/>
            <person name="Woyke T."/>
            <person name="Mikhailova N."/>
            <person name="Pati A."/>
            <person name="Kyrpides N.C."/>
            <person name="Ivanova N."/>
            <person name="Detter J.C."/>
            <person name="Walston-Davenport K."/>
            <person name="Han S."/>
            <person name="Adams M.W."/>
            <person name="Kelly R.M."/>
        </authorList>
    </citation>
    <scope>NUCLEOTIDE SEQUENCE [LARGE SCALE GENOMIC DNA]</scope>
    <source>
        <strain evidence="7">ATCC 700167 / DSM 13100 / OL</strain>
    </source>
</reference>
<name>E4Q331_CALOW</name>
<dbReference type="AlphaFoldDB" id="E4Q331"/>
<keyword evidence="2 5" id="KW-0812">Transmembrane</keyword>
<evidence type="ECO:0000313" key="7">
    <source>
        <dbReference type="Proteomes" id="UP000006889"/>
    </source>
</evidence>
<dbReference type="PANTHER" id="PTHR35529">
    <property type="entry name" value="MANGANESE EFFLUX PUMP MNTP-RELATED"/>
    <property type="match status" value="1"/>
</dbReference>
<feature type="transmembrane region" description="Helical" evidence="5">
    <location>
        <begin position="197"/>
        <end position="215"/>
    </location>
</feature>
<dbReference type="STRING" id="632518.Calow_0266"/>
<sequence>MVGVQISEMNIYQVLVAILSLNIDALFFGVAFGAKGIKILTKSKLIIFFTSMSITIISFFIGRGFGKFLNSQLSLHLGAIFMIIIGIVFIIRTFTEKNSSPLPETLVNLSLKSLGLTVKIIKEPVLSDIDSSGSIEPVEALLVALALSLDGLSASFSLGLSNLANIEQILLIPVFQFIAISIGNIFAHFFKIFRKSLIANYIPGIVLILLGIYKLF</sequence>
<evidence type="ECO:0000256" key="3">
    <source>
        <dbReference type="ARBA" id="ARBA00022989"/>
    </source>
</evidence>
<keyword evidence="1" id="KW-1003">Cell membrane</keyword>
<dbReference type="OrthoDB" id="1679205at2"/>
<evidence type="ECO:0000256" key="5">
    <source>
        <dbReference type="SAM" id="Phobius"/>
    </source>
</evidence>
<keyword evidence="4 5" id="KW-0472">Membrane</keyword>
<gene>
    <name evidence="6" type="ordered locus">Calow_0266</name>
</gene>
<evidence type="ECO:0000256" key="4">
    <source>
        <dbReference type="ARBA" id="ARBA00023136"/>
    </source>
</evidence>
<reference key="1">
    <citation type="submission" date="2010-09" db="EMBL/GenBank/DDBJ databases">
        <title>Complete sequence of Caldicellulosiruptor owensensis OL.</title>
        <authorList>
            <consortium name="US DOE Joint Genome Institute"/>
            <person name="Lucas S."/>
            <person name="Copeland A."/>
            <person name="Lapidus A."/>
            <person name="Cheng J.-F."/>
            <person name="Bruce D."/>
            <person name="Goodwin L."/>
            <person name="Pitluck S."/>
            <person name="Davenport K."/>
            <person name="Detter J.C."/>
            <person name="Han C."/>
            <person name="Tapia R."/>
            <person name="Land M."/>
            <person name="Hauser L."/>
            <person name="Chang Y.-J."/>
            <person name="Jeffries C."/>
            <person name="Kyrpides N."/>
            <person name="Ivanova N."/>
            <person name="Mikhailova N."/>
            <person name="Blumer-Schuette S.E."/>
            <person name="Kelly R.M."/>
            <person name="Woyke T."/>
        </authorList>
    </citation>
    <scope>NUCLEOTIDE SEQUENCE</scope>
    <source>
        <strain>OL</strain>
    </source>
</reference>
<dbReference type="InterPro" id="IPR003810">
    <property type="entry name" value="Mntp/YtaF"/>
</dbReference>
<organism evidence="6 7">
    <name type="scientific">Caldicellulosiruptor owensensis (strain ATCC 700167 / DSM 13100 / OL)</name>
    <dbReference type="NCBI Taxonomy" id="632518"/>
    <lineage>
        <taxon>Bacteria</taxon>
        <taxon>Bacillati</taxon>
        <taxon>Bacillota</taxon>
        <taxon>Bacillota incertae sedis</taxon>
        <taxon>Caldicellulosiruptorales</taxon>
        <taxon>Caldicellulosiruptoraceae</taxon>
        <taxon>Caldicellulosiruptor</taxon>
    </lineage>
</organism>
<feature type="transmembrane region" description="Helical" evidence="5">
    <location>
        <begin position="45"/>
        <end position="61"/>
    </location>
</feature>
<accession>E4Q331</accession>
<dbReference type="eggNOG" id="COG1971">
    <property type="taxonomic scope" value="Bacteria"/>
</dbReference>
<dbReference type="PANTHER" id="PTHR35529:SF2">
    <property type="entry name" value="SPORULATION PROTEIN YTAF-RELATED"/>
    <property type="match status" value="1"/>
</dbReference>
<proteinExistence type="predicted"/>
<keyword evidence="7" id="KW-1185">Reference proteome</keyword>
<dbReference type="KEGG" id="cow:Calow_0266"/>
<evidence type="ECO:0000313" key="6">
    <source>
        <dbReference type="EMBL" id="ADQ03867.1"/>
    </source>
</evidence>
<keyword evidence="3 5" id="KW-1133">Transmembrane helix</keyword>
<protein>
    <recommendedName>
        <fullName evidence="8">Sporulation membrane protein YtaF</fullName>
    </recommendedName>
</protein>
<feature type="transmembrane region" description="Helical" evidence="5">
    <location>
        <begin position="169"/>
        <end position="190"/>
    </location>
</feature>
<dbReference type="Proteomes" id="UP000006889">
    <property type="component" value="Chromosome"/>
</dbReference>
<dbReference type="Pfam" id="PF02659">
    <property type="entry name" value="Mntp"/>
    <property type="match status" value="1"/>
</dbReference>